<evidence type="ECO:0000313" key="2">
    <source>
        <dbReference type="EMBL" id="AEG17891.1"/>
    </source>
</evidence>
<evidence type="ECO:0000313" key="3">
    <source>
        <dbReference type="Proteomes" id="UP000009231"/>
    </source>
</evidence>
<accession>F6D225</accession>
<dbReference type="eggNOG" id="arCOG14008">
    <property type="taxonomic scope" value="Archaea"/>
</dbReference>
<proteinExistence type="predicted"/>
<dbReference type="AlphaFoldDB" id="F6D225"/>
<name>F6D225_METPW</name>
<dbReference type="RefSeq" id="WP_013825393.1">
    <property type="nucleotide sequence ID" value="NC_015574.1"/>
</dbReference>
<sequence length="75" mass="9069">MKSKYLKGDIKRVDKKLEELNRKYEIMKFEEVMEKLEDRQCELAKKESIESLDFKGKVLKKAYEDVIKLERAKKK</sequence>
<dbReference type="EMBL" id="CP002772">
    <property type="protein sequence ID" value="AEG17891.1"/>
    <property type="molecule type" value="Genomic_DNA"/>
</dbReference>
<feature type="coiled-coil region" evidence="1">
    <location>
        <begin position="3"/>
        <end position="30"/>
    </location>
</feature>
<keyword evidence="3" id="KW-1185">Reference proteome</keyword>
<dbReference type="KEGG" id="mew:MSWAN_0864"/>
<organism evidence="2 3">
    <name type="scientific">Methanobacterium paludis (strain DSM 25820 / JCM 18151 / SWAN1)</name>
    <dbReference type="NCBI Taxonomy" id="868131"/>
    <lineage>
        <taxon>Archaea</taxon>
        <taxon>Methanobacteriati</taxon>
        <taxon>Methanobacteriota</taxon>
        <taxon>Methanomada group</taxon>
        <taxon>Methanobacteria</taxon>
        <taxon>Methanobacteriales</taxon>
        <taxon>Methanobacteriaceae</taxon>
        <taxon>Methanobacterium</taxon>
    </lineage>
</organism>
<gene>
    <name evidence="2" type="ordered locus">MSWAN_0864</name>
</gene>
<dbReference type="Proteomes" id="UP000009231">
    <property type="component" value="Chromosome"/>
</dbReference>
<dbReference type="STRING" id="868131.MSWAN_0864"/>
<evidence type="ECO:0000256" key="1">
    <source>
        <dbReference type="SAM" id="Coils"/>
    </source>
</evidence>
<dbReference type="HOGENOM" id="CLU_2662399_0_0_2"/>
<reference evidence="2 3" key="1">
    <citation type="journal article" date="2014" name="Int. J. Syst. Evol. Microbiol.">
        <title>Methanobacterium paludis sp. nov. and a novel strain of Methanobacterium lacus isolated from northern peatlands.</title>
        <authorList>
            <person name="Cadillo-Quiroz H."/>
            <person name="Brauer S.L."/>
            <person name="Goodson N."/>
            <person name="Yavitt J.B."/>
            <person name="Zinder S.H."/>
        </authorList>
    </citation>
    <scope>NUCLEOTIDE SEQUENCE [LARGE SCALE GENOMIC DNA]</scope>
    <source>
        <strain evidence="3">DSM 25820 / JCM 18151 / SWAN1</strain>
    </source>
</reference>
<protein>
    <submittedName>
        <fullName evidence="2">Uncharacterized protein</fullName>
    </submittedName>
</protein>
<keyword evidence="1" id="KW-0175">Coiled coil</keyword>
<dbReference type="GeneID" id="10668366"/>